<dbReference type="Gene3D" id="1.10.472.80">
    <property type="entry name" value="Ypt/Rab-GAP domain of gyp1p, domain 3"/>
    <property type="match status" value="1"/>
</dbReference>
<evidence type="ECO:0000313" key="3">
    <source>
        <dbReference type="EMBL" id="KAG2171930.1"/>
    </source>
</evidence>
<dbReference type="AlphaFoldDB" id="A0A8H7PDI5"/>
<dbReference type="GO" id="GO:0005096">
    <property type="term" value="F:GTPase activator activity"/>
    <property type="evidence" value="ECO:0007669"/>
    <property type="project" value="TreeGrafter"/>
</dbReference>
<feature type="compositionally biased region" description="Basic and acidic residues" evidence="1">
    <location>
        <begin position="1"/>
        <end position="12"/>
    </location>
</feature>
<comment type="caution">
    <text evidence="3">The sequence shown here is derived from an EMBL/GenBank/DDBJ whole genome shotgun (WGS) entry which is preliminary data.</text>
</comment>
<feature type="domain" description="Rab-GAP TBC" evidence="2">
    <location>
        <begin position="354"/>
        <end position="574"/>
    </location>
</feature>
<dbReference type="FunFam" id="1.10.8.270:FF:000016">
    <property type="entry name" value="TBC1 domain family member 2A"/>
    <property type="match status" value="1"/>
</dbReference>
<dbReference type="SUPFAM" id="SSF47923">
    <property type="entry name" value="Ypt/Rab-GAP domain of gyp1p"/>
    <property type="match status" value="2"/>
</dbReference>
<dbReference type="GO" id="GO:0031267">
    <property type="term" value="F:small GTPase binding"/>
    <property type="evidence" value="ECO:0007669"/>
    <property type="project" value="TreeGrafter"/>
</dbReference>
<dbReference type="OrthoDB" id="294251at2759"/>
<dbReference type="EMBL" id="JAEPQZ010000018">
    <property type="protein sequence ID" value="KAG2171930.1"/>
    <property type="molecule type" value="Genomic_DNA"/>
</dbReference>
<dbReference type="InterPro" id="IPR035969">
    <property type="entry name" value="Rab-GAP_TBC_sf"/>
</dbReference>
<dbReference type="PANTHER" id="PTHR47219:SF20">
    <property type="entry name" value="TBC1 DOMAIN FAMILY MEMBER 2B"/>
    <property type="match status" value="1"/>
</dbReference>
<proteinExistence type="predicted"/>
<dbReference type="Gene3D" id="1.10.8.270">
    <property type="entry name" value="putative rabgap domain of human tbc1 domain family member 14 like domains"/>
    <property type="match status" value="1"/>
</dbReference>
<dbReference type="PANTHER" id="PTHR47219">
    <property type="entry name" value="RAB GTPASE-ACTIVATING PROTEIN 1-LIKE"/>
    <property type="match status" value="1"/>
</dbReference>
<feature type="compositionally biased region" description="Basic and acidic residues" evidence="1">
    <location>
        <begin position="42"/>
        <end position="53"/>
    </location>
</feature>
<dbReference type="InterPro" id="IPR050302">
    <property type="entry name" value="Rab_GAP_TBC_domain"/>
</dbReference>
<keyword evidence="4" id="KW-1185">Reference proteome</keyword>
<protein>
    <recommendedName>
        <fullName evidence="2">Rab-GAP TBC domain-containing protein</fullName>
    </recommendedName>
</protein>
<dbReference type="SMART" id="SM00164">
    <property type="entry name" value="TBC"/>
    <property type="match status" value="1"/>
</dbReference>
<evidence type="ECO:0000256" key="1">
    <source>
        <dbReference type="SAM" id="MobiDB-lite"/>
    </source>
</evidence>
<feature type="compositionally biased region" description="Basic and acidic residues" evidence="1">
    <location>
        <begin position="255"/>
        <end position="270"/>
    </location>
</feature>
<dbReference type="PROSITE" id="PS50086">
    <property type="entry name" value="TBC_RABGAP"/>
    <property type="match status" value="1"/>
</dbReference>
<feature type="compositionally biased region" description="Polar residues" evidence="1">
    <location>
        <begin position="54"/>
        <end position="63"/>
    </location>
</feature>
<evidence type="ECO:0000259" key="2">
    <source>
        <dbReference type="PROSITE" id="PS50086"/>
    </source>
</evidence>
<feature type="region of interest" description="Disordered" evidence="1">
    <location>
        <begin position="684"/>
        <end position="705"/>
    </location>
</feature>
<accession>A0A8H7PDI5</accession>
<evidence type="ECO:0000313" key="4">
    <source>
        <dbReference type="Proteomes" id="UP000654370"/>
    </source>
</evidence>
<organism evidence="3 4">
    <name type="scientific">Mortierella isabellina</name>
    <name type="common">Filamentous fungus</name>
    <name type="synonym">Umbelopsis isabellina</name>
    <dbReference type="NCBI Taxonomy" id="91625"/>
    <lineage>
        <taxon>Eukaryota</taxon>
        <taxon>Fungi</taxon>
        <taxon>Fungi incertae sedis</taxon>
        <taxon>Mucoromycota</taxon>
        <taxon>Mucoromycotina</taxon>
        <taxon>Umbelopsidomycetes</taxon>
        <taxon>Umbelopsidales</taxon>
        <taxon>Umbelopsidaceae</taxon>
        <taxon>Umbelopsis</taxon>
    </lineage>
</organism>
<dbReference type="InterPro" id="IPR000195">
    <property type="entry name" value="Rab-GAP-TBC_dom"/>
</dbReference>
<dbReference type="Proteomes" id="UP000654370">
    <property type="component" value="Unassembled WGS sequence"/>
</dbReference>
<reference evidence="3" key="1">
    <citation type="submission" date="2020-12" db="EMBL/GenBank/DDBJ databases">
        <title>Metabolic potential, ecology and presence of endohyphal bacteria is reflected in genomic diversity of Mucoromycotina.</title>
        <authorList>
            <person name="Muszewska A."/>
            <person name="Okrasinska A."/>
            <person name="Steczkiewicz K."/>
            <person name="Drgas O."/>
            <person name="Orlowska M."/>
            <person name="Perlinska-Lenart U."/>
            <person name="Aleksandrzak-Piekarczyk T."/>
            <person name="Szatraj K."/>
            <person name="Zielenkiewicz U."/>
            <person name="Pilsyk S."/>
            <person name="Malc E."/>
            <person name="Mieczkowski P."/>
            <person name="Kruszewska J.S."/>
            <person name="Biernat P."/>
            <person name="Pawlowska J."/>
        </authorList>
    </citation>
    <scope>NUCLEOTIDE SEQUENCE</scope>
    <source>
        <strain evidence="3">WA0000067209</strain>
    </source>
</reference>
<gene>
    <name evidence="3" type="ORF">INT43_001406</name>
</gene>
<feature type="compositionally biased region" description="Polar residues" evidence="1">
    <location>
        <begin position="151"/>
        <end position="175"/>
    </location>
</feature>
<feature type="region of interest" description="Disordered" evidence="1">
    <location>
        <begin position="1"/>
        <end position="290"/>
    </location>
</feature>
<sequence>MSLHVPMDDKPNQDAVSPPPTPSKPLHRMRLRSSSFTLRPADVIRRQKSDSSFHTHFTGSRIGQENARRPSYESKTMAGPPKSRLSTNTYQDDDSTRLPTAQDMIDMHGNSSHDSGSEDDEPPVPVSKNDNQPSDIKPNGFEGLFMRKATRTQSQSVHLSPMASNAPQRSKSTNLMKAKPTMQVALPLPPKPIPTASSPTSTSLSTKTSSSSLSSSLRSKLGSRKTATSSPSSLMPPTPTIPRRNSSMRLVNKKNAQEAKSRVSTEKEQTELYDDGSQAVYPPPPPKDTCDDERDQYGFKMSSQWLSVEDYHEHDKLYQPIVDRRAQKWHQILAENDGKWPEPSSKFKRYVRKGIPADLRGEAWFHYSGAEAKYHANAGVYQEHVRKAEEGKDENEFCDIIERDLHRTFPENSKFKSTTDNADGSTSMSTEDIPAIMALRRLLFAFSVYCPHIGYCQSLNYIAGMLLLFVEEEKAFWLLVTIIEDILPAGIYDITMEGANIDQTVLMMFIWERLPHIWNKISTSRGFWECEKDVDGASMPTITLVTSHWFLTLFINILPTESVLRVWDCMFYEGQKVLFRVALAIFKLNEQKIMDVDDPLEVFQVVQNMPKRMLDCHRLMETTFRRLGSATDITDADIERRRELFKSRRKERRKTNINTDDIGTRRTKVRGTIIHKAMEARRLVERTKSLKHGPKGAANDSKIAA</sequence>
<dbReference type="Gene3D" id="1.10.10.750">
    <property type="entry name" value="Ypt/Rab-GAP domain of gyp1p, domain 1"/>
    <property type="match status" value="1"/>
</dbReference>
<feature type="compositionally biased region" description="Low complexity" evidence="1">
    <location>
        <begin position="194"/>
        <end position="233"/>
    </location>
</feature>
<name>A0A8H7PDI5_MORIS</name>
<dbReference type="Pfam" id="PF00566">
    <property type="entry name" value="RabGAP-TBC"/>
    <property type="match status" value="1"/>
</dbReference>